<dbReference type="GeneID" id="59331352"/>
<dbReference type="Pfam" id="PF00023">
    <property type="entry name" value="Ank"/>
    <property type="match status" value="1"/>
</dbReference>
<evidence type="ECO:0000313" key="3">
    <source>
        <dbReference type="EMBL" id="KAF6220507.1"/>
    </source>
</evidence>
<dbReference type="SUPFAM" id="SSF48403">
    <property type="entry name" value="Ankyrin repeat"/>
    <property type="match status" value="1"/>
</dbReference>
<proteinExistence type="predicted"/>
<dbReference type="EMBL" id="JACCJB010000016">
    <property type="protein sequence ID" value="KAF6220507.1"/>
    <property type="molecule type" value="Genomic_DNA"/>
</dbReference>
<dbReference type="InterPro" id="IPR036770">
    <property type="entry name" value="Ankyrin_rpt-contain_sf"/>
</dbReference>
<evidence type="ECO:0000256" key="1">
    <source>
        <dbReference type="PROSITE-ProRule" id="PRU00023"/>
    </source>
</evidence>
<protein>
    <recommendedName>
        <fullName evidence="2">NACHT-NTPase and P-loop NTPases N-terminal domain-containing protein</fullName>
    </recommendedName>
</protein>
<dbReference type="SMART" id="SM00248">
    <property type="entry name" value="ANK"/>
    <property type="match status" value="1"/>
</dbReference>
<feature type="domain" description="NACHT-NTPase and P-loop NTPases N-terminal" evidence="2">
    <location>
        <begin position="12"/>
        <end position="129"/>
    </location>
</feature>
<dbReference type="Proteomes" id="UP000593566">
    <property type="component" value="Unassembled WGS sequence"/>
</dbReference>
<name>A0A8H6F9R1_9LECA</name>
<reference evidence="3 4" key="1">
    <citation type="journal article" date="2020" name="Genomics">
        <title>Complete, high-quality genomes from long-read metagenomic sequencing of two wolf lichen thalli reveals enigmatic genome architecture.</title>
        <authorList>
            <person name="McKenzie S.K."/>
            <person name="Walston R.F."/>
            <person name="Allen J.L."/>
        </authorList>
    </citation>
    <scope>NUCLEOTIDE SEQUENCE [LARGE SCALE GENOMIC DNA]</scope>
    <source>
        <strain evidence="3">WasteWater1</strain>
    </source>
</reference>
<comment type="caution">
    <text evidence="3">The sequence shown here is derived from an EMBL/GenBank/DDBJ whole genome shotgun (WGS) entry which is preliminary data.</text>
</comment>
<dbReference type="RefSeq" id="XP_037149942.1">
    <property type="nucleotide sequence ID" value="XM_037293864.1"/>
</dbReference>
<dbReference type="PROSITE" id="PS50297">
    <property type="entry name" value="ANK_REP_REGION"/>
    <property type="match status" value="1"/>
</dbReference>
<organism evidence="3 4">
    <name type="scientific">Letharia lupina</name>
    <dbReference type="NCBI Taxonomy" id="560253"/>
    <lineage>
        <taxon>Eukaryota</taxon>
        <taxon>Fungi</taxon>
        <taxon>Dikarya</taxon>
        <taxon>Ascomycota</taxon>
        <taxon>Pezizomycotina</taxon>
        <taxon>Lecanoromycetes</taxon>
        <taxon>OSLEUM clade</taxon>
        <taxon>Lecanoromycetidae</taxon>
        <taxon>Lecanorales</taxon>
        <taxon>Lecanorineae</taxon>
        <taxon>Parmeliaceae</taxon>
        <taxon>Letharia</taxon>
    </lineage>
</organism>
<keyword evidence="4" id="KW-1185">Reference proteome</keyword>
<evidence type="ECO:0000259" key="2">
    <source>
        <dbReference type="Pfam" id="PF17107"/>
    </source>
</evidence>
<dbReference type="InterPro" id="IPR002110">
    <property type="entry name" value="Ankyrin_rpt"/>
</dbReference>
<feature type="repeat" description="ANK" evidence="1">
    <location>
        <begin position="318"/>
        <end position="350"/>
    </location>
</feature>
<dbReference type="InterPro" id="IPR031352">
    <property type="entry name" value="SesA"/>
</dbReference>
<evidence type="ECO:0000313" key="4">
    <source>
        <dbReference type="Proteomes" id="UP000593566"/>
    </source>
</evidence>
<dbReference type="Pfam" id="PF17107">
    <property type="entry name" value="SesA"/>
    <property type="match status" value="1"/>
</dbReference>
<accession>A0A8H6F9R1</accession>
<keyword evidence="1" id="KW-0040">ANK repeat</keyword>
<dbReference type="Gene3D" id="1.25.40.20">
    <property type="entry name" value="Ankyrin repeat-containing domain"/>
    <property type="match status" value="1"/>
</dbReference>
<gene>
    <name evidence="3" type="ORF">HO133_002940</name>
</gene>
<sequence>MDGVSSALAVVSLAIQLVETGEKISEFLSGVQDAPSEVIKLGQTLDQLNSTLKQVSYLLEQQYLVLRLPGSPVFITNALESCEKRIRTLEDVIQKAKKSMDHRNRVQRSWAAMRFVSKKEDIQEMQSQLRDAETGLQTAMLSNSWQLQYTNSALTELSMHHIHATSSVGLQGTVIEDPSVATPIRTLSHEMAQKTYPSAPREVFRSITKETYRIWYRGFFGRVNIQSKSNSLNRSNTRKSGIKTTSNETIITMTPIFLRKTLELRFQNSFGRISRTLSTYPVLEETAPIFDMCFTGDLQGLQVALSSGAVSPFVVDEQGWSLLHIAACNQELEICSLLLDVGVDPNHVDQTGLKAMSKSAYGVSIPAERSVDTLRLLTQSQNEISSWEISKFWRCFMGPVEAAEFMLLQELIPSESDASDGEDPFPILATALREYGQESSTWESFLRLLLRKRVGLHVPVPREFLVVEKRHDYLGPMYPCKILEYGTPLDELFMWTWIPSEGKAAADRWLEILSSEGYDVKAYLEEEQVLHAAQMQLTYPHYGK</sequence>
<dbReference type="PROSITE" id="PS50088">
    <property type="entry name" value="ANK_REPEAT"/>
    <property type="match status" value="1"/>
</dbReference>
<dbReference type="AlphaFoldDB" id="A0A8H6F9R1"/>